<dbReference type="EMBL" id="KV428357">
    <property type="protein sequence ID" value="KZT32285.1"/>
    <property type="molecule type" value="Genomic_DNA"/>
</dbReference>
<accession>A0A165XKG0</accession>
<name>A0A165XKG0_9AGAM</name>
<evidence type="ECO:0008006" key="4">
    <source>
        <dbReference type="Google" id="ProtNLM"/>
    </source>
</evidence>
<dbReference type="InterPro" id="IPR032675">
    <property type="entry name" value="LRR_dom_sf"/>
</dbReference>
<keyword evidence="3" id="KW-1185">Reference proteome</keyword>
<dbReference type="STRING" id="1314776.A0A165XKG0"/>
<dbReference type="AlphaFoldDB" id="A0A165XKG0"/>
<dbReference type="Gene3D" id="3.80.10.10">
    <property type="entry name" value="Ribonuclease Inhibitor"/>
    <property type="match status" value="1"/>
</dbReference>
<evidence type="ECO:0000313" key="2">
    <source>
        <dbReference type="EMBL" id="KZT32285.1"/>
    </source>
</evidence>
<protein>
    <recommendedName>
        <fullName evidence="4">F-box domain-containing protein</fullName>
    </recommendedName>
</protein>
<proteinExistence type="predicted"/>
<evidence type="ECO:0000313" key="3">
    <source>
        <dbReference type="Proteomes" id="UP000076798"/>
    </source>
</evidence>
<gene>
    <name evidence="2" type="ORF">SISSUDRAFT_1067053</name>
</gene>
<reference evidence="2 3" key="1">
    <citation type="journal article" date="2016" name="Mol. Biol. Evol.">
        <title>Comparative Genomics of Early-Diverging Mushroom-Forming Fungi Provides Insights into the Origins of Lignocellulose Decay Capabilities.</title>
        <authorList>
            <person name="Nagy L.G."/>
            <person name="Riley R."/>
            <person name="Tritt A."/>
            <person name="Adam C."/>
            <person name="Daum C."/>
            <person name="Floudas D."/>
            <person name="Sun H."/>
            <person name="Yadav J.S."/>
            <person name="Pangilinan J."/>
            <person name="Larsson K.H."/>
            <person name="Matsuura K."/>
            <person name="Barry K."/>
            <person name="Labutti K."/>
            <person name="Kuo R."/>
            <person name="Ohm R.A."/>
            <person name="Bhattacharya S.S."/>
            <person name="Shirouzu T."/>
            <person name="Yoshinaga Y."/>
            <person name="Martin F.M."/>
            <person name="Grigoriev I.V."/>
            <person name="Hibbett D.S."/>
        </authorList>
    </citation>
    <scope>NUCLEOTIDE SEQUENCE [LARGE SCALE GENOMIC DNA]</scope>
    <source>
        <strain evidence="2 3">HHB10207 ss-3</strain>
    </source>
</reference>
<sequence>MNKLTAVETAWHLHEIVDIILGYSLPKELASCARVSHFVSSHALDLLYRNVCGLTDILHLLAPTESQTVEWTTNIVFTRPIQPDDWERFLPYARRVRHLTHVESVLSDDEPVLTTVFQELQNTHPTGVIFPFLQSAEFRMQDDMRFMLMFTHERLRRLSIASDARFLKDVLRGIPKASPGLEFLKVTCSDGIQTTVSDLVALVEDLPNLREIILSSHLLCAVVISSLSKHPHITTISQDSSGITVLKHPGIHYERRISDTDFQSLKSLHLDTDMDSLLPWLNNRDVLPSLRVFGVELRTLEPPHRIRDLFTLLTTAIPHIVELTVDSYKHNRRSTGRPLYVSSASFQPLTQHLSLTCFVFDHPDPLCMNDEDVESLAKAWPNLTTFYLGKSALYKDAQAVLSMSVLSSFAQHCPKLQTLALVMNTLTVPSPSPSNQAQFGHNFKQLDVGCSPISDPRAVANFLSRVVPEGTELLFWDTGMPNSTAAGSMFESLMNRHENWKSASIWLMALHCAHSENKTDKLALSSVTERFNESEQENMRLRREVEMLRMANSCSCTICSRTRHPSGHGDLFLASKLPWSVGYP</sequence>
<feature type="coiled-coil region" evidence="1">
    <location>
        <begin position="524"/>
        <end position="551"/>
    </location>
</feature>
<keyword evidence="1" id="KW-0175">Coiled coil</keyword>
<dbReference type="SUPFAM" id="SSF52047">
    <property type="entry name" value="RNI-like"/>
    <property type="match status" value="1"/>
</dbReference>
<evidence type="ECO:0000256" key="1">
    <source>
        <dbReference type="SAM" id="Coils"/>
    </source>
</evidence>
<dbReference type="Proteomes" id="UP000076798">
    <property type="component" value="Unassembled WGS sequence"/>
</dbReference>
<organism evidence="2 3">
    <name type="scientific">Sistotremastrum suecicum HHB10207 ss-3</name>
    <dbReference type="NCBI Taxonomy" id="1314776"/>
    <lineage>
        <taxon>Eukaryota</taxon>
        <taxon>Fungi</taxon>
        <taxon>Dikarya</taxon>
        <taxon>Basidiomycota</taxon>
        <taxon>Agaricomycotina</taxon>
        <taxon>Agaricomycetes</taxon>
        <taxon>Sistotremastrales</taxon>
        <taxon>Sistotremastraceae</taxon>
        <taxon>Sistotremastrum</taxon>
    </lineage>
</organism>
<dbReference type="OrthoDB" id="2447803at2759"/>